<dbReference type="Proteomes" id="UP001556196">
    <property type="component" value="Unassembled WGS sequence"/>
</dbReference>
<reference evidence="1 2" key="1">
    <citation type="submission" date="2024-06" db="EMBL/GenBank/DDBJ databases">
        <authorList>
            <person name="Tuo L."/>
        </authorList>
    </citation>
    <scope>NUCLEOTIDE SEQUENCE [LARGE SCALE GENOMIC DNA]</scope>
    <source>
        <strain evidence="1 2">ZMM04-5</strain>
    </source>
</reference>
<evidence type="ECO:0000313" key="2">
    <source>
        <dbReference type="Proteomes" id="UP001556196"/>
    </source>
</evidence>
<comment type="caution">
    <text evidence="1">The sequence shown here is derived from an EMBL/GenBank/DDBJ whole genome shotgun (WGS) entry which is preliminary data.</text>
</comment>
<evidence type="ECO:0000313" key="1">
    <source>
        <dbReference type="EMBL" id="MEW9806807.1"/>
    </source>
</evidence>
<dbReference type="EMBL" id="JBFOCI010000003">
    <property type="protein sequence ID" value="MEW9806807.1"/>
    <property type="molecule type" value="Genomic_DNA"/>
</dbReference>
<name>A0ABV3R0E4_9HYPH</name>
<proteinExistence type="predicted"/>
<sequence>MSPAAELQKAIFAALGASPALAPLVGARIFDHAPANVAFPYITFGRTSVYDWSTGSESGTEQLFTLHVWSKGKGKKEALEIMDLARAVLHEAALVLDGYHLVNLRLEFSEARYDDRNEAHHGLLRFRAVTEQTGH</sequence>
<gene>
    <name evidence="1" type="ORF">ABUE31_12515</name>
</gene>
<dbReference type="InterPro" id="IPR021508">
    <property type="entry name" value="Gp17-like"/>
</dbReference>
<organism evidence="1 2">
    <name type="scientific">Mesorhizobium marinum</name>
    <dbReference type="NCBI Taxonomy" id="3228790"/>
    <lineage>
        <taxon>Bacteria</taxon>
        <taxon>Pseudomonadati</taxon>
        <taxon>Pseudomonadota</taxon>
        <taxon>Alphaproteobacteria</taxon>
        <taxon>Hyphomicrobiales</taxon>
        <taxon>Phyllobacteriaceae</taxon>
        <taxon>Mesorhizobium</taxon>
    </lineage>
</organism>
<keyword evidence="2" id="KW-1185">Reference proteome</keyword>
<dbReference type="Pfam" id="PF11367">
    <property type="entry name" value="Tail_completion_gp17"/>
    <property type="match status" value="1"/>
</dbReference>
<accession>A0ABV3R0E4</accession>
<protein>
    <submittedName>
        <fullName evidence="1">DUF3168 domain-containing protein</fullName>
    </submittedName>
</protein>
<dbReference type="InterPro" id="IPR053745">
    <property type="entry name" value="Viral_Tail_Comp_sf"/>
</dbReference>
<dbReference type="Gene3D" id="3.30.2000.30">
    <property type="match status" value="1"/>
</dbReference>
<dbReference type="RefSeq" id="WP_367723932.1">
    <property type="nucleotide sequence ID" value="NZ_JBFOCH010000042.1"/>
</dbReference>